<evidence type="ECO:0000313" key="2">
    <source>
        <dbReference type="Proteomes" id="UP001207742"/>
    </source>
</evidence>
<accession>A0ABT3ITE5</accession>
<dbReference type="EMBL" id="JAPDNS010000002">
    <property type="protein sequence ID" value="MCW3487252.1"/>
    <property type="molecule type" value="Genomic_DNA"/>
</dbReference>
<dbReference type="Proteomes" id="UP001207742">
    <property type="component" value="Unassembled WGS sequence"/>
</dbReference>
<keyword evidence="2" id="KW-1185">Reference proteome</keyword>
<name>A0ABT3ITE5_9BACT</name>
<protein>
    <submittedName>
        <fullName evidence="1">Uncharacterized protein</fullName>
    </submittedName>
</protein>
<dbReference type="RefSeq" id="WP_264734062.1">
    <property type="nucleotide sequence ID" value="NZ_JAPDNR010000001.1"/>
</dbReference>
<reference evidence="1 2" key="1">
    <citation type="submission" date="2022-10" db="EMBL/GenBank/DDBJ databases">
        <title>Chitinophaga nivalis PC15 sp. nov., isolated from Pyeongchang county, South Korea.</title>
        <authorList>
            <person name="Trinh H.N."/>
        </authorList>
    </citation>
    <scope>NUCLEOTIDE SEQUENCE [LARGE SCALE GENOMIC DNA]</scope>
    <source>
        <strain evidence="1 2">PC14</strain>
    </source>
</reference>
<sequence length="148" mass="16991">MKALIVITLLLIAYLVIYFRRRQAVSKAGKATQLLKDSCTSRLTIKAADCEVKNTESWEEVEDMPNTNIRVIDGLGGKSHTHQTQVMRSVIVYGHLFPQHGKATFVSPTLRIDKQSLLLHLMAQQTINVYYNPHDHQQYYFDLAFLDR</sequence>
<gene>
    <name evidence="1" type="ORF">OL497_25365</name>
</gene>
<proteinExistence type="predicted"/>
<organism evidence="1 2">
    <name type="scientific">Chitinophaga nivalis</name>
    <dbReference type="NCBI Taxonomy" id="2991709"/>
    <lineage>
        <taxon>Bacteria</taxon>
        <taxon>Pseudomonadati</taxon>
        <taxon>Bacteroidota</taxon>
        <taxon>Chitinophagia</taxon>
        <taxon>Chitinophagales</taxon>
        <taxon>Chitinophagaceae</taxon>
        <taxon>Chitinophaga</taxon>
    </lineage>
</organism>
<comment type="caution">
    <text evidence="1">The sequence shown here is derived from an EMBL/GenBank/DDBJ whole genome shotgun (WGS) entry which is preliminary data.</text>
</comment>
<evidence type="ECO:0000313" key="1">
    <source>
        <dbReference type="EMBL" id="MCW3487252.1"/>
    </source>
</evidence>